<feature type="region of interest" description="Disordered" evidence="6">
    <location>
        <begin position="172"/>
        <end position="204"/>
    </location>
</feature>
<feature type="compositionally biased region" description="Basic and acidic residues" evidence="6">
    <location>
        <begin position="380"/>
        <end position="397"/>
    </location>
</feature>
<evidence type="ECO:0000313" key="8">
    <source>
        <dbReference type="EMBL" id="KAH0544862.1"/>
    </source>
</evidence>
<gene>
    <name evidence="8" type="ORF">FGG08_001091</name>
</gene>
<comment type="subcellular location">
    <subcellularLocation>
        <location evidence="1">Nucleus</location>
    </subcellularLocation>
</comment>
<evidence type="ECO:0000256" key="3">
    <source>
        <dbReference type="ARBA" id="ARBA00023125"/>
    </source>
</evidence>
<sequence length="458" mass="50220">MASSRSPVYQLPFGYFSSENIEPLSSFPYPSPPAPTGVPLLDDNESSMLGDFFEKVSGPSFDTSEYFFDKALPPSGDEPYLFGWSEELPPSFNGPATSLSQPPMTSQSYLGLSNTGPLAMEGLPTTSTEVLSVASAFSRNGQPHQNEHANDLSDDSLFPTREVANILMEVNNTPSSGQRSVGSFSTPNTIQSEHQRTSSNPMTRRLQPNHLIGGYYSALNFPQQRTRTPIESSEGLSSKTKIDIRWGSDGNFLGNGYLPPPEEVSMEEKEKEMMKRMECLVSSKSSSTNNSSPPSPTDSRKQVIGEVSRGALDSSSHDEPVDDQGDSRPGRKRKCTNDDVGGEEDGDLPNLKAKKGGRRKNSSSDSSFKRRKSQSGSQKAIRENLTEEQKRSNHIMSEQKRRNLIKQGFDDLCELVPDLKGGGYSKSAVLLQSADWLENLLKGNDLLRNILASLEGRT</sequence>
<evidence type="ECO:0000256" key="5">
    <source>
        <dbReference type="ARBA" id="ARBA00023242"/>
    </source>
</evidence>
<evidence type="ECO:0000256" key="6">
    <source>
        <dbReference type="SAM" id="MobiDB-lite"/>
    </source>
</evidence>
<dbReference type="Proteomes" id="UP000698800">
    <property type="component" value="Unassembled WGS sequence"/>
</dbReference>
<dbReference type="InterPro" id="IPR011598">
    <property type="entry name" value="bHLH_dom"/>
</dbReference>
<feature type="compositionally biased region" description="Low complexity" evidence="6">
    <location>
        <begin position="282"/>
        <end position="292"/>
    </location>
</feature>
<dbReference type="SUPFAM" id="SSF47459">
    <property type="entry name" value="HLH, helix-loop-helix DNA-binding domain"/>
    <property type="match status" value="1"/>
</dbReference>
<dbReference type="OrthoDB" id="5778525at2759"/>
<dbReference type="InterPro" id="IPR057072">
    <property type="entry name" value="bHLH_INO4"/>
</dbReference>
<dbReference type="GO" id="GO:0000978">
    <property type="term" value="F:RNA polymerase II cis-regulatory region sequence-specific DNA binding"/>
    <property type="evidence" value="ECO:0007669"/>
    <property type="project" value="TreeGrafter"/>
</dbReference>
<dbReference type="InterPro" id="IPR036638">
    <property type="entry name" value="HLH_DNA-bd_sf"/>
</dbReference>
<dbReference type="EMBL" id="JAGHQL010000013">
    <property type="protein sequence ID" value="KAH0544862.1"/>
    <property type="molecule type" value="Genomic_DNA"/>
</dbReference>
<dbReference type="Pfam" id="PF23181">
    <property type="entry name" value="bHLH_INO4"/>
    <property type="match status" value="1"/>
</dbReference>
<dbReference type="GO" id="GO:0046983">
    <property type="term" value="F:protein dimerization activity"/>
    <property type="evidence" value="ECO:0007669"/>
    <property type="project" value="InterPro"/>
</dbReference>
<keyword evidence="5" id="KW-0539">Nucleus</keyword>
<keyword evidence="9" id="KW-1185">Reference proteome</keyword>
<organism evidence="8 9">
    <name type="scientific">Glutinoglossum americanum</name>
    <dbReference type="NCBI Taxonomy" id="1670608"/>
    <lineage>
        <taxon>Eukaryota</taxon>
        <taxon>Fungi</taxon>
        <taxon>Dikarya</taxon>
        <taxon>Ascomycota</taxon>
        <taxon>Pezizomycotina</taxon>
        <taxon>Geoglossomycetes</taxon>
        <taxon>Geoglossales</taxon>
        <taxon>Geoglossaceae</taxon>
        <taxon>Glutinoglossum</taxon>
    </lineage>
</organism>
<feature type="compositionally biased region" description="Basic and acidic residues" evidence="6">
    <location>
        <begin position="315"/>
        <end position="329"/>
    </location>
</feature>
<dbReference type="GO" id="GO:0000981">
    <property type="term" value="F:DNA-binding transcription factor activity, RNA polymerase II-specific"/>
    <property type="evidence" value="ECO:0007669"/>
    <property type="project" value="TreeGrafter"/>
</dbReference>
<evidence type="ECO:0000313" key="9">
    <source>
        <dbReference type="Proteomes" id="UP000698800"/>
    </source>
</evidence>
<accession>A0A9P8I925</accession>
<comment type="caution">
    <text evidence="8">The sequence shown here is derived from an EMBL/GenBank/DDBJ whole genome shotgun (WGS) entry which is preliminary data.</text>
</comment>
<dbReference type="PROSITE" id="PS50888">
    <property type="entry name" value="BHLH"/>
    <property type="match status" value="1"/>
</dbReference>
<feature type="domain" description="BHLH" evidence="7">
    <location>
        <begin position="389"/>
        <end position="440"/>
    </location>
</feature>
<feature type="compositionally biased region" description="Polar residues" evidence="6">
    <location>
        <begin position="172"/>
        <end position="202"/>
    </location>
</feature>
<keyword evidence="2" id="KW-0805">Transcription regulation</keyword>
<dbReference type="PANTHER" id="PTHR15741">
    <property type="entry name" value="BASIC HELIX-LOOP-HELIX ZIP TRANSCRIPTION FACTOR"/>
    <property type="match status" value="1"/>
</dbReference>
<dbReference type="PANTHER" id="PTHR15741:SF27">
    <property type="entry name" value="TRANSCRIPTION FACTOR AP-4"/>
    <property type="match status" value="1"/>
</dbReference>
<evidence type="ECO:0000259" key="7">
    <source>
        <dbReference type="PROSITE" id="PS50888"/>
    </source>
</evidence>
<evidence type="ECO:0000256" key="4">
    <source>
        <dbReference type="ARBA" id="ARBA00023163"/>
    </source>
</evidence>
<keyword evidence="4" id="KW-0804">Transcription</keyword>
<proteinExistence type="predicted"/>
<feature type="region of interest" description="Disordered" evidence="6">
    <location>
        <begin position="248"/>
        <end position="397"/>
    </location>
</feature>
<evidence type="ECO:0000256" key="2">
    <source>
        <dbReference type="ARBA" id="ARBA00023015"/>
    </source>
</evidence>
<dbReference type="AlphaFoldDB" id="A0A9P8I925"/>
<dbReference type="GO" id="GO:0005634">
    <property type="term" value="C:nucleus"/>
    <property type="evidence" value="ECO:0007669"/>
    <property type="project" value="UniProtKB-SubCell"/>
</dbReference>
<reference evidence="8" key="1">
    <citation type="submission" date="2021-03" db="EMBL/GenBank/DDBJ databases">
        <title>Comparative genomics and phylogenomic investigation of the class Geoglossomycetes provide insights into ecological specialization and systematics.</title>
        <authorList>
            <person name="Melie T."/>
            <person name="Pirro S."/>
            <person name="Miller A.N."/>
            <person name="Quandt A."/>
        </authorList>
    </citation>
    <scope>NUCLEOTIDE SEQUENCE</scope>
    <source>
        <strain evidence="8">GBOQ0MN5Z8</strain>
    </source>
</reference>
<dbReference type="CDD" id="cd11404">
    <property type="entry name" value="bHLHzip_Mlx_like"/>
    <property type="match status" value="1"/>
</dbReference>
<dbReference type="InterPro" id="IPR052207">
    <property type="entry name" value="Max-like/E-box_TFs"/>
</dbReference>
<feature type="compositionally biased region" description="Basic residues" evidence="6">
    <location>
        <begin position="352"/>
        <end position="361"/>
    </location>
</feature>
<name>A0A9P8I925_9PEZI</name>
<protein>
    <recommendedName>
        <fullName evidence="7">BHLH domain-containing protein</fullName>
    </recommendedName>
</protein>
<dbReference type="Gene3D" id="4.10.280.10">
    <property type="entry name" value="Helix-loop-helix DNA-binding domain"/>
    <property type="match status" value="1"/>
</dbReference>
<keyword evidence="3" id="KW-0238">DNA-binding</keyword>
<evidence type="ECO:0000256" key="1">
    <source>
        <dbReference type="ARBA" id="ARBA00004123"/>
    </source>
</evidence>
<feature type="compositionally biased region" description="Basic and acidic residues" evidence="6">
    <location>
        <begin position="266"/>
        <end position="278"/>
    </location>
</feature>